<organism evidence="1 2">
    <name type="scientific">Campylobacter pinnipediorum subsp. caledonicus</name>
    <dbReference type="NCBI Taxonomy" id="1874362"/>
    <lineage>
        <taxon>Bacteria</taxon>
        <taxon>Pseudomonadati</taxon>
        <taxon>Campylobacterota</taxon>
        <taxon>Epsilonproteobacteria</taxon>
        <taxon>Campylobacterales</taxon>
        <taxon>Campylobacteraceae</taxon>
        <taxon>Campylobacter</taxon>
    </lineage>
</organism>
<evidence type="ECO:0000313" key="2">
    <source>
        <dbReference type="Proteomes" id="UP000190868"/>
    </source>
</evidence>
<evidence type="ECO:0000313" key="1">
    <source>
        <dbReference type="EMBL" id="AQW87025.1"/>
    </source>
</evidence>
<dbReference type="AlphaFoldDB" id="A0A1S6U5Q5"/>
<dbReference type="Proteomes" id="UP000190868">
    <property type="component" value="Chromosome"/>
</dbReference>
<dbReference type="EMBL" id="CP017258">
    <property type="protein sequence ID" value="AQW87025.1"/>
    <property type="molecule type" value="Genomic_DNA"/>
</dbReference>
<keyword evidence="2" id="KW-1185">Reference proteome</keyword>
<evidence type="ECO:0008006" key="3">
    <source>
        <dbReference type="Google" id="ProtNLM"/>
    </source>
</evidence>
<name>A0A1S6U5Q5_9BACT</name>
<reference evidence="2" key="1">
    <citation type="submission" date="2016-09" db="EMBL/GenBank/DDBJ databases">
        <title>Comparative genomics of the Campylobacter concisus group.</title>
        <authorList>
            <person name="Miller W.G."/>
            <person name="Yee E."/>
            <person name="Chapman M.H."/>
            <person name="Huynh S."/>
            <person name="Bono J.L."/>
            <person name="On S.L.W."/>
            <person name="StLeger J."/>
            <person name="Foster G."/>
            <person name="Parker C.T."/>
        </authorList>
    </citation>
    <scope>NUCLEOTIDE SEQUENCE [LARGE SCALE GENOMIC DNA]</scope>
    <source>
        <strain evidence="2">RM18021</strain>
    </source>
</reference>
<protein>
    <recommendedName>
        <fullName evidence="3">DUF4230 domain protein</fullName>
    </recommendedName>
</protein>
<proteinExistence type="predicted"/>
<dbReference type="Pfam" id="PF14014">
    <property type="entry name" value="DUF4230"/>
    <property type="match status" value="1"/>
</dbReference>
<sequence length="231" mass="26607">MTDIFSFVLIILLLVCVFIVYKTNLQLQKAKNNESKVEAVLKIEQLKSIGELSVFQVYSKEIVTKTDHAFGNFGKEYLRWLVSEKKLSMIFEFEINFVYDLTSEKMQIQEIANSKFHITMPPCKYKFSIADMKFYDEKNGKFIPFLLPDSLNGFFGSSFREDDKNKLISEAKLEVEKMSLRLIRQLESKIHKSAKDTLEAIAKSFGAISVTFDFNDSESLADTNLELKNIA</sequence>
<dbReference type="RefSeq" id="WP_078424184.1">
    <property type="nucleotide sequence ID" value="NZ_CP017258.1"/>
</dbReference>
<gene>
    <name evidence="1" type="ORF">CPIN18021_0165</name>
</gene>
<accession>A0A1S6U5Q5</accession>
<dbReference type="InterPro" id="IPR025324">
    <property type="entry name" value="DUF4230"/>
</dbReference>